<name>A0ABV8UJX7_9PROT</name>
<dbReference type="PROSITE" id="PS00088">
    <property type="entry name" value="SOD_MN"/>
    <property type="match status" value="1"/>
</dbReference>
<evidence type="ECO:0000256" key="5">
    <source>
        <dbReference type="RuleBase" id="RU000414"/>
    </source>
</evidence>
<dbReference type="Proteomes" id="UP001595799">
    <property type="component" value="Unassembled WGS sequence"/>
</dbReference>
<dbReference type="PRINTS" id="PR01703">
    <property type="entry name" value="MNSODISMTASE"/>
</dbReference>
<comment type="caution">
    <text evidence="8">The sequence shown here is derived from an EMBL/GenBank/DDBJ whole genome shotgun (WGS) entry which is preliminary data.</text>
</comment>
<keyword evidence="9" id="KW-1185">Reference proteome</keyword>
<dbReference type="Pfam" id="PF00081">
    <property type="entry name" value="Sod_Fe_N"/>
    <property type="match status" value="1"/>
</dbReference>
<dbReference type="Pfam" id="PF02777">
    <property type="entry name" value="Sod_Fe_C"/>
    <property type="match status" value="1"/>
</dbReference>
<reference evidence="9" key="1">
    <citation type="journal article" date="2019" name="Int. J. Syst. Evol. Microbiol.">
        <title>The Global Catalogue of Microorganisms (GCM) 10K type strain sequencing project: providing services to taxonomists for standard genome sequencing and annotation.</title>
        <authorList>
            <consortium name="The Broad Institute Genomics Platform"/>
            <consortium name="The Broad Institute Genome Sequencing Center for Infectious Disease"/>
            <person name="Wu L."/>
            <person name="Ma J."/>
        </authorList>
    </citation>
    <scope>NUCLEOTIDE SEQUENCE [LARGE SCALE GENOMIC DNA]</scope>
    <source>
        <strain evidence="9">CECT 8472</strain>
    </source>
</reference>
<dbReference type="PIRSF" id="PIRSF000349">
    <property type="entry name" value="SODismutase"/>
    <property type="match status" value="1"/>
</dbReference>
<dbReference type="GO" id="GO:0004784">
    <property type="term" value="F:superoxide dismutase activity"/>
    <property type="evidence" value="ECO:0007669"/>
    <property type="project" value="UniProtKB-EC"/>
</dbReference>
<accession>A0ABV8UJX7</accession>
<feature type="domain" description="Manganese/iron superoxide dismutase N-terminal" evidence="6">
    <location>
        <begin position="3"/>
        <end position="86"/>
    </location>
</feature>
<dbReference type="Gene3D" id="3.55.40.20">
    <property type="entry name" value="Iron/manganese superoxide dismutase, C-terminal domain"/>
    <property type="match status" value="1"/>
</dbReference>
<dbReference type="SUPFAM" id="SSF46609">
    <property type="entry name" value="Fe,Mn superoxide dismutase (SOD), N-terminal domain"/>
    <property type="match status" value="1"/>
</dbReference>
<dbReference type="SUPFAM" id="SSF54719">
    <property type="entry name" value="Fe,Mn superoxide dismutase (SOD), C-terminal domain"/>
    <property type="match status" value="1"/>
</dbReference>
<evidence type="ECO:0000256" key="4">
    <source>
        <dbReference type="ARBA" id="ARBA00023002"/>
    </source>
</evidence>
<dbReference type="InterPro" id="IPR019832">
    <property type="entry name" value="Mn/Fe_SOD_C"/>
</dbReference>
<dbReference type="InterPro" id="IPR036324">
    <property type="entry name" value="Mn/Fe_SOD_N_sf"/>
</dbReference>
<feature type="domain" description="Manganese/iron superoxide dismutase C-terminal" evidence="7">
    <location>
        <begin position="93"/>
        <end position="195"/>
    </location>
</feature>
<dbReference type="RefSeq" id="WP_382421534.1">
    <property type="nucleotide sequence ID" value="NZ_JBHSCW010000003.1"/>
</dbReference>
<dbReference type="InterPro" id="IPR036314">
    <property type="entry name" value="SOD_C_sf"/>
</dbReference>
<proteinExistence type="inferred from homology"/>
<dbReference type="PANTHER" id="PTHR42769">
    <property type="entry name" value="SUPEROXIDE DISMUTASE"/>
    <property type="match status" value="1"/>
</dbReference>
<keyword evidence="3 5" id="KW-0479">Metal-binding</keyword>
<dbReference type="Gene3D" id="1.10.287.990">
    <property type="entry name" value="Fe,Mn superoxide dismutase (SOD) domain"/>
    <property type="match status" value="1"/>
</dbReference>
<comment type="catalytic activity">
    <reaction evidence="5">
        <text>2 superoxide + 2 H(+) = H2O2 + O2</text>
        <dbReference type="Rhea" id="RHEA:20696"/>
        <dbReference type="ChEBI" id="CHEBI:15378"/>
        <dbReference type="ChEBI" id="CHEBI:15379"/>
        <dbReference type="ChEBI" id="CHEBI:16240"/>
        <dbReference type="ChEBI" id="CHEBI:18421"/>
        <dbReference type="EC" id="1.15.1.1"/>
    </reaction>
</comment>
<dbReference type="InterPro" id="IPR019831">
    <property type="entry name" value="Mn/Fe_SOD_N"/>
</dbReference>
<evidence type="ECO:0000256" key="2">
    <source>
        <dbReference type="ARBA" id="ARBA00012682"/>
    </source>
</evidence>
<keyword evidence="4 5" id="KW-0560">Oxidoreductase</keyword>
<dbReference type="PANTHER" id="PTHR42769:SF3">
    <property type="entry name" value="SUPEROXIDE DISMUTASE [FE] 2, CHLOROPLASTIC"/>
    <property type="match status" value="1"/>
</dbReference>
<evidence type="ECO:0000256" key="1">
    <source>
        <dbReference type="ARBA" id="ARBA00008714"/>
    </source>
</evidence>
<evidence type="ECO:0000259" key="7">
    <source>
        <dbReference type="Pfam" id="PF02777"/>
    </source>
</evidence>
<sequence>MAFELPNLPYAQDALEPYYSERTLSFHHGKHHQAYVTKTNELVSGTELEGKSIEDVVKAAKSSNNKMLFNQSAQVWNHTFFWHCMKPGGGGKPNGDVAAKIEEAFGSPEKFVEDYKASAAGNFGSGWTWLVLEGGKVRIVNTDDADTPLVYDGQTPLLTIDVWEHAYYLDYQNRRPDFVQAFFDHLVNWDFVNENLSKA</sequence>
<dbReference type="EC" id="1.15.1.1" evidence="2 5"/>
<evidence type="ECO:0000256" key="3">
    <source>
        <dbReference type="ARBA" id="ARBA00022723"/>
    </source>
</evidence>
<dbReference type="EMBL" id="JBHSCW010000003">
    <property type="protein sequence ID" value="MFC4351195.1"/>
    <property type="molecule type" value="Genomic_DNA"/>
</dbReference>
<evidence type="ECO:0000313" key="9">
    <source>
        <dbReference type="Proteomes" id="UP001595799"/>
    </source>
</evidence>
<evidence type="ECO:0000259" key="6">
    <source>
        <dbReference type="Pfam" id="PF00081"/>
    </source>
</evidence>
<organism evidence="8 9">
    <name type="scientific">Fodinicurvata halophila</name>
    <dbReference type="NCBI Taxonomy" id="1419723"/>
    <lineage>
        <taxon>Bacteria</taxon>
        <taxon>Pseudomonadati</taxon>
        <taxon>Pseudomonadota</taxon>
        <taxon>Alphaproteobacteria</taxon>
        <taxon>Rhodospirillales</taxon>
        <taxon>Rhodovibrionaceae</taxon>
        <taxon>Fodinicurvata</taxon>
    </lineage>
</organism>
<comment type="similarity">
    <text evidence="1 5">Belongs to the iron/manganese superoxide dismutase family.</text>
</comment>
<comment type="function">
    <text evidence="5">Destroys radicals which are normally produced within the cells and which are toxic to biological systems.</text>
</comment>
<dbReference type="InterPro" id="IPR001189">
    <property type="entry name" value="Mn/Fe_SOD"/>
</dbReference>
<dbReference type="InterPro" id="IPR019833">
    <property type="entry name" value="Mn/Fe_SOD_BS"/>
</dbReference>
<gene>
    <name evidence="8" type="ORF">ACFOW6_06510</name>
</gene>
<evidence type="ECO:0000313" key="8">
    <source>
        <dbReference type="EMBL" id="MFC4351195.1"/>
    </source>
</evidence>
<protein>
    <recommendedName>
        <fullName evidence="2 5">Superoxide dismutase</fullName>
        <ecNumber evidence="2 5">1.15.1.1</ecNumber>
    </recommendedName>
</protein>